<dbReference type="OrthoDB" id="3869096at2"/>
<dbReference type="AlphaFoldDB" id="A0A239DL41"/>
<dbReference type="Proteomes" id="UP000198420">
    <property type="component" value="Unassembled WGS sequence"/>
</dbReference>
<dbReference type="RefSeq" id="WP_089315437.1">
    <property type="nucleotide sequence ID" value="NZ_FZNP01000015.1"/>
</dbReference>
<evidence type="ECO:0000313" key="1">
    <source>
        <dbReference type="EMBL" id="SNS33180.1"/>
    </source>
</evidence>
<proteinExistence type="predicted"/>
<reference evidence="2" key="1">
    <citation type="submission" date="2017-06" db="EMBL/GenBank/DDBJ databases">
        <authorList>
            <person name="Varghese N."/>
            <person name="Submissions S."/>
        </authorList>
    </citation>
    <scope>NUCLEOTIDE SEQUENCE [LARGE SCALE GENOMIC DNA]</scope>
    <source>
        <strain evidence="2">DSM 44485</strain>
    </source>
</reference>
<gene>
    <name evidence="1" type="ORF">SAMN06265355_11547</name>
</gene>
<organism evidence="1 2">
    <name type="scientific">Actinomadura mexicana</name>
    <dbReference type="NCBI Taxonomy" id="134959"/>
    <lineage>
        <taxon>Bacteria</taxon>
        <taxon>Bacillati</taxon>
        <taxon>Actinomycetota</taxon>
        <taxon>Actinomycetes</taxon>
        <taxon>Streptosporangiales</taxon>
        <taxon>Thermomonosporaceae</taxon>
        <taxon>Actinomadura</taxon>
    </lineage>
</organism>
<evidence type="ECO:0000313" key="2">
    <source>
        <dbReference type="Proteomes" id="UP000198420"/>
    </source>
</evidence>
<name>A0A239DL41_9ACTN</name>
<accession>A0A239DL41</accession>
<sequence>MSEIEYLREVEARSRAVVDEAAGEGWLAYYEEVEETNPLRRALNELAKTLRHYHYQGDGCLDEEDDRPRMRLAGVVLVRPAAMPFGMDDDYETACQRLHVDPRPEGWAVWNTWSEQGLSVSLVMTDIDGTEGLLINWARGIPTYPVTPVSSQIAQVHQGWAAPMTVSPRVRRHLGVDGLPLGAESTRDLQALAGDSQGVSDDS</sequence>
<dbReference type="EMBL" id="FZNP01000015">
    <property type="protein sequence ID" value="SNS33180.1"/>
    <property type="molecule type" value="Genomic_DNA"/>
</dbReference>
<protein>
    <submittedName>
        <fullName evidence="1">Uncharacterized protein</fullName>
    </submittedName>
</protein>
<keyword evidence="2" id="KW-1185">Reference proteome</keyword>